<dbReference type="SUPFAM" id="SSF50729">
    <property type="entry name" value="PH domain-like"/>
    <property type="match status" value="1"/>
</dbReference>
<proteinExistence type="predicted"/>
<dbReference type="EMBL" id="CAJNOR010004352">
    <property type="protein sequence ID" value="CAF1495777.1"/>
    <property type="molecule type" value="Genomic_DNA"/>
</dbReference>
<evidence type="ECO:0000313" key="3">
    <source>
        <dbReference type="EMBL" id="CAF1495777.1"/>
    </source>
</evidence>
<sequence length="78" mass="9179">MTTNAEYPTTSDEEDSLEEEKTVSGSTRRGEFQGRIFKWTNYLHGWQERYLILRQGFLNYYKNEYDSTLGCRGALAVR</sequence>
<feature type="domain" description="PH" evidence="2">
    <location>
        <begin position="29"/>
        <end position="78"/>
    </location>
</feature>
<protein>
    <recommendedName>
        <fullName evidence="2">PH domain-containing protein</fullName>
    </recommendedName>
</protein>
<feature type="region of interest" description="Disordered" evidence="1">
    <location>
        <begin position="1"/>
        <end position="28"/>
    </location>
</feature>
<accession>A0A815SSW7</accession>
<dbReference type="InterPro" id="IPR011993">
    <property type="entry name" value="PH-like_dom_sf"/>
</dbReference>
<dbReference type="PROSITE" id="PS50003">
    <property type="entry name" value="PH_DOMAIN"/>
    <property type="match status" value="1"/>
</dbReference>
<evidence type="ECO:0000256" key="1">
    <source>
        <dbReference type="SAM" id="MobiDB-lite"/>
    </source>
</evidence>
<dbReference type="Proteomes" id="UP000663828">
    <property type="component" value="Unassembled WGS sequence"/>
</dbReference>
<feature type="non-terminal residue" evidence="3">
    <location>
        <position position="78"/>
    </location>
</feature>
<dbReference type="InterPro" id="IPR001849">
    <property type="entry name" value="PH_domain"/>
</dbReference>
<dbReference type="AlphaFoldDB" id="A0A815SSW7"/>
<gene>
    <name evidence="3" type="ORF">XAT740_LOCUS39355</name>
</gene>
<comment type="caution">
    <text evidence="3">The sequence shown here is derived from an EMBL/GenBank/DDBJ whole genome shotgun (WGS) entry which is preliminary data.</text>
</comment>
<evidence type="ECO:0000259" key="2">
    <source>
        <dbReference type="PROSITE" id="PS50003"/>
    </source>
</evidence>
<organism evidence="3 4">
    <name type="scientific">Adineta ricciae</name>
    <name type="common">Rotifer</name>
    <dbReference type="NCBI Taxonomy" id="249248"/>
    <lineage>
        <taxon>Eukaryota</taxon>
        <taxon>Metazoa</taxon>
        <taxon>Spiralia</taxon>
        <taxon>Gnathifera</taxon>
        <taxon>Rotifera</taxon>
        <taxon>Eurotatoria</taxon>
        <taxon>Bdelloidea</taxon>
        <taxon>Adinetida</taxon>
        <taxon>Adinetidae</taxon>
        <taxon>Adineta</taxon>
    </lineage>
</organism>
<name>A0A815SSW7_ADIRI</name>
<reference evidence="3" key="1">
    <citation type="submission" date="2021-02" db="EMBL/GenBank/DDBJ databases">
        <authorList>
            <person name="Nowell W R."/>
        </authorList>
    </citation>
    <scope>NUCLEOTIDE SEQUENCE</scope>
</reference>
<dbReference type="Gene3D" id="2.30.29.30">
    <property type="entry name" value="Pleckstrin-homology domain (PH domain)/Phosphotyrosine-binding domain (PTB)"/>
    <property type="match status" value="1"/>
</dbReference>
<evidence type="ECO:0000313" key="4">
    <source>
        <dbReference type="Proteomes" id="UP000663828"/>
    </source>
</evidence>
<keyword evidence="4" id="KW-1185">Reference proteome</keyword>